<keyword evidence="2" id="KW-1185">Reference proteome</keyword>
<gene>
    <name evidence="1" type="ORF">H4O18_19975</name>
</gene>
<comment type="caution">
    <text evidence="1">The sequence shown here is derived from an EMBL/GenBank/DDBJ whole genome shotgun (WGS) entry which is preliminary data.</text>
</comment>
<evidence type="ECO:0000313" key="1">
    <source>
        <dbReference type="EMBL" id="MBC8770287.1"/>
    </source>
</evidence>
<accession>A0ABR7QSW1</accession>
<sequence length="166" mass="18302">MILCVFFTALCGLGYSQLTPRDSDFWKNVHFGGNLGLGFGNNSFNASISPSAIYQATEILGLGAGLNFNYAKFRDAKLVAYGGSVISLFNPIPALQLSAELEQLRVNRQLELDGGNLEEDYWSPALFLGIGYGNRNVTIGIRYDVLYDSQKSIYASALMPFVRVYF</sequence>
<protein>
    <submittedName>
        <fullName evidence="1">Alpha-ketoglutarate decarboxylase</fullName>
    </submittedName>
</protein>
<reference evidence="1 2" key="1">
    <citation type="submission" date="2020-08" db="EMBL/GenBank/DDBJ databases">
        <title>Arenibacter gaetbuli sp. nov., isolated from a sand dune.</title>
        <authorList>
            <person name="Park S."/>
            <person name="Yoon J.-H."/>
        </authorList>
    </citation>
    <scope>NUCLEOTIDE SEQUENCE [LARGE SCALE GENOMIC DNA]</scope>
    <source>
        <strain evidence="1 2">BSSL-BM3</strain>
    </source>
</reference>
<organism evidence="1 2">
    <name type="scientific">Arenibacter arenosicollis</name>
    <dbReference type="NCBI Taxonomy" id="2762274"/>
    <lineage>
        <taxon>Bacteria</taxon>
        <taxon>Pseudomonadati</taxon>
        <taxon>Bacteroidota</taxon>
        <taxon>Flavobacteriia</taxon>
        <taxon>Flavobacteriales</taxon>
        <taxon>Flavobacteriaceae</taxon>
        <taxon>Arenibacter</taxon>
    </lineage>
</organism>
<dbReference type="Proteomes" id="UP000618952">
    <property type="component" value="Unassembled WGS sequence"/>
</dbReference>
<dbReference type="EMBL" id="JACLHY010000031">
    <property type="protein sequence ID" value="MBC8770287.1"/>
    <property type="molecule type" value="Genomic_DNA"/>
</dbReference>
<name>A0ABR7QSW1_9FLAO</name>
<proteinExistence type="predicted"/>
<dbReference type="RefSeq" id="WP_187587960.1">
    <property type="nucleotide sequence ID" value="NZ_JACLHY010000031.1"/>
</dbReference>
<evidence type="ECO:0000313" key="2">
    <source>
        <dbReference type="Proteomes" id="UP000618952"/>
    </source>
</evidence>